<dbReference type="InterPro" id="IPR023780">
    <property type="entry name" value="Chromo_domain"/>
</dbReference>
<keyword evidence="13" id="KW-0229">DNA integration</keyword>
<dbReference type="GO" id="GO:0006508">
    <property type="term" value="P:proteolysis"/>
    <property type="evidence" value="ECO:0007669"/>
    <property type="project" value="UniProtKB-KW"/>
</dbReference>
<dbReference type="Pfam" id="PF17917">
    <property type="entry name" value="RT_RNaseH"/>
    <property type="match status" value="1"/>
</dbReference>
<evidence type="ECO:0000256" key="15">
    <source>
        <dbReference type="ARBA" id="ARBA00022932"/>
    </source>
</evidence>
<accession>M7ULW6</accession>
<dbReference type="SUPFAM" id="SSF56672">
    <property type="entry name" value="DNA/RNA polymerases"/>
    <property type="match status" value="1"/>
</dbReference>
<dbReference type="PROSITE" id="PS50013">
    <property type="entry name" value="CHROMO_2"/>
    <property type="match status" value="1"/>
</dbReference>
<keyword evidence="3" id="KW-0645">Protease</keyword>
<keyword evidence="10" id="KW-0378">Hydrolase</keyword>
<dbReference type="SMART" id="SM00298">
    <property type="entry name" value="CHROMO"/>
    <property type="match status" value="1"/>
</dbReference>
<keyword evidence="15" id="KW-0239">DNA-directed DNA polymerase</keyword>
<dbReference type="Gene3D" id="3.30.70.270">
    <property type="match status" value="2"/>
</dbReference>
<dbReference type="GO" id="GO:0003964">
    <property type="term" value="F:RNA-directed DNA polymerase activity"/>
    <property type="evidence" value="ECO:0007669"/>
    <property type="project" value="UniProtKB-KW"/>
</dbReference>
<dbReference type="InterPro" id="IPR041373">
    <property type="entry name" value="RT_RNaseH"/>
</dbReference>
<evidence type="ECO:0000256" key="4">
    <source>
        <dbReference type="ARBA" id="ARBA00022679"/>
    </source>
</evidence>
<dbReference type="Proteomes" id="UP000012045">
    <property type="component" value="Unassembled WGS sequence"/>
</dbReference>
<dbReference type="GO" id="GO:0005634">
    <property type="term" value="C:nucleus"/>
    <property type="evidence" value="ECO:0007669"/>
    <property type="project" value="UniProtKB-ARBA"/>
</dbReference>
<dbReference type="PROSITE" id="PS50878">
    <property type="entry name" value="RT_POL"/>
    <property type="match status" value="1"/>
</dbReference>
<dbReference type="InterPro" id="IPR016197">
    <property type="entry name" value="Chromo-like_dom_sf"/>
</dbReference>
<dbReference type="Pfam" id="PF24626">
    <property type="entry name" value="SH3_Tf2-1"/>
    <property type="match status" value="1"/>
</dbReference>
<dbReference type="GO" id="GO:0006338">
    <property type="term" value="P:chromatin remodeling"/>
    <property type="evidence" value="ECO:0007669"/>
    <property type="project" value="UniProtKB-ARBA"/>
</dbReference>
<keyword evidence="12" id="KW-0694">RNA-binding</keyword>
<name>M7ULW6_BOTF1</name>
<feature type="domain" description="Chromo" evidence="20">
    <location>
        <begin position="1561"/>
        <end position="1620"/>
    </location>
</feature>
<evidence type="ECO:0000256" key="8">
    <source>
        <dbReference type="ARBA" id="ARBA00022750"/>
    </source>
</evidence>
<evidence type="ECO:0000256" key="7">
    <source>
        <dbReference type="ARBA" id="ARBA00022723"/>
    </source>
</evidence>
<dbReference type="Gene3D" id="3.10.10.10">
    <property type="entry name" value="HIV Type 1 Reverse Transcriptase, subunit A, domain 1"/>
    <property type="match status" value="1"/>
</dbReference>
<dbReference type="Pfam" id="PF00078">
    <property type="entry name" value="RVT_1"/>
    <property type="match status" value="1"/>
</dbReference>
<keyword evidence="14" id="KW-0695">RNA-directed DNA polymerase</keyword>
<dbReference type="PANTHER" id="PTHR37984">
    <property type="entry name" value="PROTEIN CBG26694"/>
    <property type="match status" value="1"/>
</dbReference>
<dbReference type="CDD" id="cd09274">
    <property type="entry name" value="RNase_HI_RT_Ty3"/>
    <property type="match status" value="1"/>
</dbReference>
<gene>
    <name evidence="23" type="ORF">BcDW1_3514</name>
</gene>
<feature type="compositionally biased region" description="Polar residues" evidence="19">
    <location>
        <begin position="33"/>
        <end position="53"/>
    </location>
</feature>
<evidence type="ECO:0000256" key="5">
    <source>
        <dbReference type="ARBA" id="ARBA00022695"/>
    </source>
</evidence>
<dbReference type="PANTHER" id="PTHR37984:SF5">
    <property type="entry name" value="PROTEIN NYNRIN-LIKE"/>
    <property type="match status" value="1"/>
</dbReference>
<feature type="region of interest" description="Disordered" evidence="19">
    <location>
        <begin position="1"/>
        <end position="53"/>
    </location>
</feature>
<evidence type="ECO:0000259" key="21">
    <source>
        <dbReference type="PROSITE" id="PS50878"/>
    </source>
</evidence>
<feature type="coiled-coil region" evidence="18">
    <location>
        <begin position="1429"/>
        <end position="1463"/>
    </location>
</feature>
<dbReference type="EC" id="2.7.7.49" evidence="2"/>
<dbReference type="Gene3D" id="2.40.50.40">
    <property type="match status" value="1"/>
</dbReference>
<dbReference type="Pfam" id="PF00385">
    <property type="entry name" value="Chromo"/>
    <property type="match status" value="1"/>
</dbReference>
<feature type="domain" description="Integrase catalytic" evidence="22">
    <location>
        <begin position="1257"/>
        <end position="1420"/>
    </location>
</feature>
<dbReference type="GO" id="GO:0003723">
    <property type="term" value="F:RNA binding"/>
    <property type="evidence" value="ECO:0007669"/>
    <property type="project" value="UniProtKB-KW"/>
</dbReference>
<dbReference type="GO" id="GO:0046872">
    <property type="term" value="F:metal ion binding"/>
    <property type="evidence" value="ECO:0007669"/>
    <property type="project" value="UniProtKB-KW"/>
</dbReference>
<dbReference type="InterPro" id="IPR050951">
    <property type="entry name" value="Retrovirus_Pol_polyprotein"/>
</dbReference>
<dbReference type="EMBL" id="KB707806">
    <property type="protein sequence ID" value="EMR87843.1"/>
    <property type="molecule type" value="Genomic_DNA"/>
</dbReference>
<keyword evidence="5" id="KW-0548">Nucleotidyltransferase</keyword>
<keyword evidence="18" id="KW-0175">Coiled coil</keyword>
<dbReference type="SUPFAM" id="SSF54160">
    <property type="entry name" value="Chromo domain-like"/>
    <property type="match status" value="1"/>
</dbReference>
<dbReference type="GO" id="GO:0006310">
    <property type="term" value="P:DNA recombination"/>
    <property type="evidence" value="ECO:0007669"/>
    <property type="project" value="UniProtKB-KW"/>
</dbReference>
<organism evidence="23 24">
    <name type="scientific">Botryotinia fuckeliana (strain BcDW1)</name>
    <name type="common">Noble rot fungus</name>
    <name type="synonym">Botrytis cinerea</name>
    <dbReference type="NCBI Taxonomy" id="1290391"/>
    <lineage>
        <taxon>Eukaryota</taxon>
        <taxon>Fungi</taxon>
        <taxon>Dikarya</taxon>
        <taxon>Ascomycota</taxon>
        <taxon>Pezizomycotina</taxon>
        <taxon>Leotiomycetes</taxon>
        <taxon>Helotiales</taxon>
        <taxon>Sclerotiniaceae</taxon>
        <taxon>Botrytis</taxon>
    </lineage>
</organism>
<dbReference type="GO" id="GO:0003677">
    <property type="term" value="F:DNA binding"/>
    <property type="evidence" value="ECO:0007669"/>
    <property type="project" value="UniProtKB-KW"/>
</dbReference>
<dbReference type="OrthoDB" id="3563554at2759"/>
<keyword evidence="11" id="KW-0460">Magnesium</keyword>
<dbReference type="HOGENOM" id="CLU_000384_0_2_1"/>
<dbReference type="InterPro" id="IPR000953">
    <property type="entry name" value="Chromo/chromo_shadow_dom"/>
</dbReference>
<proteinExistence type="predicted"/>
<dbReference type="Gene3D" id="2.40.70.10">
    <property type="entry name" value="Acid Proteases"/>
    <property type="match status" value="1"/>
</dbReference>
<dbReference type="GO" id="GO:0003887">
    <property type="term" value="F:DNA-directed DNA polymerase activity"/>
    <property type="evidence" value="ECO:0007669"/>
    <property type="project" value="UniProtKB-KW"/>
</dbReference>
<dbReference type="Pfam" id="PF17921">
    <property type="entry name" value="Integrase_H2C2"/>
    <property type="match status" value="1"/>
</dbReference>
<dbReference type="GO" id="GO:0015074">
    <property type="term" value="P:DNA integration"/>
    <property type="evidence" value="ECO:0007669"/>
    <property type="project" value="UniProtKB-KW"/>
</dbReference>
<dbReference type="InterPro" id="IPR041588">
    <property type="entry name" value="Integrase_H2C2"/>
</dbReference>
<keyword evidence="6" id="KW-0540">Nuclease</keyword>
<evidence type="ECO:0000259" key="22">
    <source>
        <dbReference type="PROSITE" id="PS50994"/>
    </source>
</evidence>
<evidence type="ECO:0000256" key="9">
    <source>
        <dbReference type="ARBA" id="ARBA00022759"/>
    </source>
</evidence>
<evidence type="ECO:0000256" key="11">
    <source>
        <dbReference type="ARBA" id="ARBA00022842"/>
    </source>
</evidence>
<dbReference type="Pfam" id="PF00665">
    <property type="entry name" value="rve"/>
    <property type="match status" value="1"/>
</dbReference>
<evidence type="ECO:0000256" key="1">
    <source>
        <dbReference type="ARBA" id="ARBA00011353"/>
    </source>
</evidence>
<dbReference type="CDD" id="cd00024">
    <property type="entry name" value="CD_CSD"/>
    <property type="match status" value="1"/>
</dbReference>
<keyword evidence="17" id="KW-0233">DNA recombination</keyword>
<dbReference type="STRING" id="1290391.M7ULW6"/>
<dbReference type="SUPFAM" id="SSF50630">
    <property type="entry name" value="Acid proteases"/>
    <property type="match status" value="1"/>
</dbReference>
<protein>
    <recommendedName>
        <fullName evidence="2">RNA-directed DNA polymerase</fullName>
        <ecNumber evidence="2">2.7.7.49</ecNumber>
    </recommendedName>
</protein>
<dbReference type="InterPro" id="IPR056924">
    <property type="entry name" value="SH3_Tf2-1"/>
</dbReference>
<evidence type="ECO:0000256" key="19">
    <source>
        <dbReference type="SAM" id="MobiDB-lite"/>
    </source>
</evidence>
<keyword evidence="9" id="KW-0255">Endonuclease</keyword>
<evidence type="ECO:0000256" key="14">
    <source>
        <dbReference type="ARBA" id="ARBA00022918"/>
    </source>
</evidence>
<evidence type="ECO:0000256" key="6">
    <source>
        <dbReference type="ARBA" id="ARBA00022722"/>
    </source>
</evidence>
<dbReference type="GO" id="GO:0004190">
    <property type="term" value="F:aspartic-type endopeptidase activity"/>
    <property type="evidence" value="ECO:0007669"/>
    <property type="project" value="UniProtKB-KW"/>
</dbReference>
<evidence type="ECO:0000259" key="20">
    <source>
        <dbReference type="PROSITE" id="PS50013"/>
    </source>
</evidence>
<reference evidence="24" key="1">
    <citation type="journal article" date="2013" name="Genome Announc.">
        <title>Draft genome sequence of Botrytis cinerea BcDW1, inoculum for noble rot of grape berries.</title>
        <authorList>
            <person name="Blanco-Ulate B."/>
            <person name="Allen G."/>
            <person name="Powell A.L."/>
            <person name="Cantu D."/>
        </authorList>
    </citation>
    <scope>NUCLEOTIDE SEQUENCE [LARGE SCALE GENOMIC DNA]</scope>
    <source>
        <strain evidence="24">BcDW1</strain>
    </source>
</reference>
<keyword evidence="4" id="KW-0808">Transferase</keyword>
<dbReference type="SUPFAM" id="SSF53098">
    <property type="entry name" value="Ribonuclease H-like"/>
    <property type="match status" value="1"/>
</dbReference>
<keyword evidence="16" id="KW-0238">DNA-binding</keyword>
<dbReference type="PROSITE" id="PS50994">
    <property type="entry name" value="INTEGRASE"/>
    <property type="match status" value="1"/>
</dbReference>
<dbReference type="CDD" id="cd00303">
    <property type="entry name" value="retropepsin_like"/>
    <property type="match status" value="1"/>
</dbReference>
<evidence type="ECO:0000256" key="17">
    <source>
        <dbReference type="ARBA" id="ARBA00023172"/>
    </source>
</evidence>
<feature type="region of interest" description="Disordered" evidence="19">
    <location>
        <begin position="306"/>
        <end position="332"/>
    </location>
</feature>
<dbReference type="InterPro" id="IPR021109">
    <property type="entry name" value="Peptidase_aspartic_dom_sf"/>
</dbReference>
<sequence length="1629" mass="186802">MVSTRRTPGRDGGEFPSTTPSQSGGGAEGFLQNDGNESQATEQQRPISGDNQSLQEMIADVQATARRRVDTVDGLTQEETFNKMMKEMERVKQAYERAMERNLYTLPPVNDDSVAAPPLSVRQVTASNQGKPPKLQRLEKYAGENIGKAKDFFFQAEIMFRSDGGYHFPTDEKKIDHVIQYFEKQPLSVWRRYESESANTGLSWLDFKEYMYDSIMDKGNRQRQAIQRIIHAKQQPGQSVNAFVSYLESLEEDIELEADSIRRERLLAGLRPHIAKRISESLQQPESRGELIKQACRLENVDKLYHRQDVDESQGPRKRAQSPQNSRYPPKRARFEAGQQTDIAVRPSESIQEKTQKNELVDIKPAAIPNYVTAFPTGKRLDPAVILSVPLTLGPQIEGRTTFTIIAMFQPKDKPIALRCLIDSGAQANIIQQSKCIEWDWLPIKKGTALVSANGTTMPSYGNHQFPVEVKDQKGEKRTFTHEFTAAVLDLPKIDAIFGLPWLQAVNPDIDWKSTSLHYRPSLSDLEMISASELYSEVKKGVHVYVILPEIQPHYRRDNGYRRVLTLSTLNIPEEYQEYQQAFSEEESSTLPEHHSMEHRIDLEADSKPPWGPIYSLSEEESIVLREYLVEYQKKGWIRRSISSAGAPIMFVPKKGGGYRLCVDYRGLNRITKKDRTPLPLISESLDRLRQGVVFTKLDLRDAYHRIRIREGDEWKTAFRTRYGQFEYLVMPFGLTNAPATFQTYINQALSGLTDTICVVYLDDILIYSEDRESHTRDVRRVLERLIEYKLFAKLKKCVFYTHEVEFLGFVVSGAGVTMESSRIQTIIEWPTPTNLRELQVFLGFANFYRRFIRTYSTVAHGMTALMKGTKKGKMVGEFIWTKEAQDAFEALKKAFTTAPILKHFEPSLRIMVETDSSVFALGCILSQLFEGGTAEAPIRRWHPVAFYSRKLNPAEQRYFTHDQELLAIYTAFMQWRHYLIGSRHTIVVKSDHNSLQHFMVKKTLNGRQARWAEVLAAYDFEIVYRAGKLNPADGPSRRPDYATDTEGINDMLPTLQNKLKSTAVIASLFYESTVKTEPLRIAISRLQREGYSLPLRGQLVSLVKTGCKQSIPRRIASVFASDETAFEPISESMGKALLRLQKEDDFIKNKEYLRQRLRSAGDASPWQVGADELLRHKGSAYVPPDSALRAEILETHHDDPIGGHWGVAKTLEILKSKYYWPSMRKDVKQHVKTCAVCQRTAIKRHKPHGELQTLPIPKGPWKEITMDFITDLPPSKHGKHVYDSILVVVDRFTKLARYIAVNKTISSPELADTMVSTVFKDFGVPEGIVSDRGPQFVSKFWSSLMFYLRIRRKLSTAFHPQTDGQTERQNQNLTHYISCYTNYRQDDWASLLPLAEFTYNATWHSTTNTSPFQAMYGFQPTFHYIGEDADLEGRAPAARERIDALEKEREKLKEFWKSATNQKNKNTTKGSPQRYSIGDKVMLSTKNIKQLRPKKKFSDRFIGPFVVTGIKTSGQAYELRLPPTYKIHNVFHVSLLEPWHERQGTADPPPPEEIDDHIEHEVERILAHRKRGRGVQYLVRWKGYQPAEDTWEAPYNLENAKAAMEEYHKEEALPIQKKKRTRKKLKNT</sequence>
<dbReference type="CDD" id="cd01647">
    <property type="entry name" value="RT_LTR"/>
    <property type="match status" value="1"/>
</dbReference>
<dbReference type="GO" id="GO:0004519">
    <property type="term" value="F:endonuclease activity"/>
    <property type="evidence" value="ECO:0007669"/>
    <property type="project" value="UniProtKB-KW"/>
</dbReference>
<evidence type="ECO:0000313" key="24">
    <source>
        <dbReference type="Proteomes" id="UP000012045"/>
    </source>
</evidence>
<evidence type="ECO:0000256" key="12">
    <source>
        <dbReference type="ARBA" id="ARBA00022884"/>
    </source>
</evidence>
<keyword evidence="7" id="KW-0479">Metal-binding</keyword>
<dbReference type="InterPro" id="IPR012337">
    <property type="entry name" value="RNaseH-like_sf"/>
</dbReference>
<dbReference type="FunFam" id="3.30.420.10:FF:000032">
    <property type="entry name" value="Retrovirus-related Pol polyprotein from transposon 297-like Protein"/>
    <property type="match status" value="1"/>
</dbReference>
<evidence type="ECO:0000256" key="18">
    <source>
        <dbReference type="SAM" id="Coils"/>
    </source>
</evidence>
<evidence type="ECO:0000256" key="16">
    <source>
        <dbReference type="ARBA" id="ARBA00023125"/>
    </source>
</evidence>
<dbReference type="InterPro" id="IPR043502">
    <property type="entry name" value="DNA/RNA_pol_sf"/>
</dbReference>
<dbReference type="InterPro" id="IPR001584">
    <property type="entry name" value="Integrase_cat-core"/>
</dbReference>
<evidence type="ECO:0000256" key="10">
    <source>
        <dbReference type="ARBA" id="ARBA00022801"/>
    </source>
</evidence>
<dbReference type="InterPro" id="IPR036397">
    <property type="entry name" value="RNaseH_sf"/>
</dbReference>
<evidence type="ECO:0000313" key="23">
    <source>
        <dbReference type="EMBL" id="EMR87843.1"/>
    </source>
</evidence>
<comment type="subunit">
    <text evidence="1">Component of the NuA4 histone acetyltransferase complex.</text>
</comment>
<evidence type="ECO:0000256" key="3">
    <source>
        <dbReference type="ARBA" id="ARBA00022670"/>
    </source>
</evidence>
<keyword evidence="8" id="KW-0064">Aspartyl protease</keyword>
<dbReference type="Gene3D" id="3.30.420.10">
    <property type="entry name" value="Ribonuclease H-like superfamily/Ribonuclease H"/>
    <property type="match status" value="1"/>
</dbReference>
<feature type="domain" description="Reverse transcriptase" evidence="21">
    <location>
        <begin position="633"/>
        <end position="812"/>
    </location>
</feature>
<evidence type="ECO:0000256" key="2">
    <source>
        <dbReference type="ARBA" id="ARBA00012493"/>
    </source>
</evidence>
<dbReference type="InterPro" id="IPR000477">
    <property type="entry name" value="RT_dom"/>
</dbReference>
<dbReference type="FunFam" id="1.10.340.70:FF:000001">
    <property type="entry name" value="Retrovirus-related Pol polyprotein from transposon gypsy-like Protein"/>
    <property type="match status" value="1"/>
</dbReference>
<dbReference type="Gene3D" id="1.10.340.70">
    <property type="match status" value="1"/>
</dbReference>
<dbReference type="FunFam" id="3.30.70.270:FF:000020">
    <property type="entry name" value="Transposon Tf2-6 polyprotein-like Protein"/>
    <property type="match status" value="1"/>
</dbReference>
<dbReference type="InterPro" id="IPR043128">
    <property type="entry name" value="Rev_trsase/Diguanyl_cyclase"/>
</dbReference>
<evidence type="ECO:0000256" key="13">
    <source>
        <dbReference type="ARBA" id="ARBA00022908"/>
    </source>
</evidence>